<dbReference type="Pfam" id="PF00581">
    <property type="entry name" value="Rhodanese"/>
    <property type="match status" value="1"/>
</dbReference>
<dbReference type="KEGG" id="sdf:ACG33_15440"/>
<reference evidence="4 5" key="1">
    <citation type="submission" date="2015-06" db="EMBL/GenBank/DDBJ databases">
        <title>A Comprehensive Approach to Explore the Metabolic and Phylogenetic Diversity of Bacterial Steroid Degradation in the Environment: Testosterone as an Example.</title>
        <authorList>
            <person name="Yang F.-C."/>
            <person name="Chen Y.-L."/>
            <person name="Yu C.-P."/>
            <person name="Tang S.-L."/>
            <person name="Wang P.-H."/>
            <person name="Ismail W."/>
            <person name="Wang C.-H."/>
            <person name="Yang C.-Y."/>
            <person name="Chiang Y.-R."/>
        </authorList>
    </citation>
    <scope>NUCLEOTIDE SEQUENCE [LARGE SCALE GENOMIC DNA]</scope>
    <source>
        <strain evidence="4 5">DSM 18526</strain>
    </source>
</reference>
<evidence type="ECO:0000313" key="5">
    <source>
        <dbReference type="Proteomes" id="UP000070250"/>
    </source>
</evidence>
<dbReference type="InterPro" id="IPR001763">
    <property type="entry name" value="Rhodanese-like_dom"/>
</dbReference>
<feature type="region of interest" description="Disordered" evidence="1">
    <location>
        <begin position="134"/>
        <end position="157"/>
    </location>
</feature>
<keyword evidence="5" id="KW-1185">Reference proteome</keyword>
<sequence length="157" mass="16811">MNRFFEYTTNHPFLVAAAAILAVLGLMIEMRQRTHGSRAVGPVDAVRLANSGALFLDVRETKDFDAGHIIDARHVPAASLGDRAESLKRYKDKPIVVYCDGGLTSAGAARTLRAAGFGKVVTLRGGLQGWRQENLPVLSKGAERQQAGKPGKSGKPS</sequence>
<dbReference type="PROSITE" id="PS50206">
    <property type="entry name" value="RHODANESE_3"/>
    <property type="match status" value="1"/>
</dbReference>
<keyword evidence="2" id="KW-0472">Membrane</keyword>
<name>A0A127FDL4_STEDE</name>
<dbReference type="Gene3D" id="3.40.250.10">
    <property type="entry name" value="Rhodanese-like domain"/>
    <property type="match status" value="1"/>
</dbReference>
<accession>A0A127FDL4</accession>
<gene>
    <name evidence="4" type="ORF">ACG33_15440</name>
</gene>
<dbReference type="InterPro" id="IPR050229">
    <property type="entry name" value="GlpE_sulfurtransferase"/>
</dbReference>
<dbReference type="InterPro" id="IPR036873">
    <property type="entry name" value="Rhodanese-like_dom_sf"/>
</dbReference>
<evidence type="ECO:0000256" key="2">
    <source>
        <dbReference type="SAM" id="Phobius"/>
    </source>
</evidence>
<feature type="domain" description="Rhodanese" evidence="3">
    <location>
        <begin position="49"/>
        <end position="139"/>
    </location>
</feature>
<evidence type="ECO:0000256" key="1">
    <source>
        <dbReference type="SAM" id="MobiDB-lite"/>
    </source>
</evidence>
<evidence type="ECO:0000259" key="3">
    <source>
        <dbReference type="PROSITE" id="PS50206"/>
    </source>
</evidence>
<organism evidence="4 5">
    <name type="scientific">Steroidobacter denitrificans</name>
    <dbReference type="NCBI Taxonomy" id="465721"/>
    <lineage>
        <taxon>Bacteria</taxon>
        <taxon>Pseudomonadati</taxon>
        <taxon>Pseudomonadota</taxon>
        <taxon>Gammaproteobacteria</taxon>
        <taxon>Steroidobacterales</taxon>
        <taxon>Steroidobacteraceae</taxon>
        <taxon>Steroidobacter</taxon>
    </lineage>
</organism>
<dbReference type="PANTHER" id="PTHR43031:SF18">
    <property type="entry name" value="RHODANESE-RELATED SULFURTRANSFERASES"/>
    <property type="match status" value="1"/>
</dbReference>
<keyword evidence="2" id="KW-0812">Transmembrane</keyword>
<protein>
    <recommendedName>
        <fullName evidence="3">Rhodanese domain-containing protein</fullName>
    </recommendedName>
</protein>
<evidence type="ECO:0000313" key="4">
    <source>
        <dbReference type="EMBL" id="AMN48466.1"/>
    </source>
</evidence>
<dbReference type="RefSeq" id="WP_066922555.1">
    <property type="nucleotide sequence ID" value="NZ_CP011971.1"/>
</dbReference>
<dbReference type="CDD" id="cd00158">
    <property type="entry name" value="RHOD"/>
    <property type="match status" value="1"/>
</dbReference>
<dbReference type="AlphaFoldDB" id="A0A127FDL4"/>
<keyword evidence="2" id="KW-1133">Transmembrane helix</keyword>
<dbReference type="SMART" id="SM00450">
    <property type="entry name" value="RHOD"/>
    <property type="match status" value="1"/>
</dbReference>
<dbReference type="PANTHER" id="PTHR43031">
    <property type="entry name" value="FAD-DEPENDENT OXIDOREDUCTASE"/>
    <property type="match status" value="1"/>
</dbReference>
<dbReference type="STRING" id="465721.ACG33_15440"/>
<feature type="transmembrane region" description="Helical" evidence="2">
    <location>
        <begin position="12"/>
        <end position="28"/>
    </location>
</feature>
<dbReference type="SUPFAM" id="SSF52821">
    <property type="entry name" value="Rhodanese/Cell cycle control phosphatase"/>
    <property type="match status" value="1"/>
</dbReference>
<proteinExistence type="predicted"/>
<dbReference type="EMBL" id="CP011971">
    <property type="protein sequence ID" value="AMN48466.1"/>
    <property type="molecule type" value="Genomic_DNA"/>
</dbReference>
<dbReference type="Proteomes" id="UP000070250">
    <property type="component" value="Chromosome"/>
</dbReference>